<reference evidence="3" key="1">
    <citation type="submission" date="2021-12" db="EMBL/GenBank/DDBJ databases">
        <authorList>
            <person name="King R."/>
        </authorList>
    </citation>
    <scope>NUCLEOTIDE SEQUENCE</scope>
</reference>
<keyword evidence="1" id="KW-0812">Transmembrane</keyword>
<feature type="transmembrane region" description="Helical" evidence="1">
    <location>
        <begin position="263"/>
        <end position="284"/>
    </location>
</feature>
<feature type="transmembrane region" description="Helical" evidence="1">
    <location>
        <begin position="398"/>
        <end position="418"/>
    </location>
</feature>
<dbReference type="PANTHER" id="PTHR11161">
    <property type="entry name" value="O-ACYLTRANSFERASE"/>
    <property type="match status" value="1"/>
</dbReference>
<dbReference type="InterPro" id="IPR052728">
    <property type="entry name" value="O2_lipid_transport_reg"/>
</dbReference>
<keyword evidence="2" id="KW-0732">Signal</keyword>
<feature type="transmembrane region" description="Helical" evidence="1">
    <location>
        <begin position="453"/>
        <end position="470"/>
    </location>
</feature>
<evidence type="ECO:0008006" key="5">
    <source>
        <dbReference type="Google" id="ProtNLM"/>
    </source>
</evidence>
<feature type="transmembrane region" description="Helical" evidence="1">
    <location>
        <begin position="372"/>
        <end position="391"/>
    </location>
</feature>
<feature type="transmembrane region" description="Helical" evidence="1">
    <location>
        <begin position="551"/>
        <end position="569"/>
    </location>
</feature>
<evidence type="ECO:0000256" key="2">
    <source>
        <dbReference type="SAM" id="SignalP"/>
    </source>
</evidence>
<dbReference type="Proteomes" id="UP001154114">
    <property type="component" value="Chromosome 18"/>
</dbReference>
<feature type="transmembrane region" description="Helical" evidence="1">
    <location>
        <begin position="522"/>
        <end position="539"/>
    </location>
</feature>
<keyword evidence="1" id="KW-1133">Transmembrane helix</keyword>
<feature type="transmembrane region" description="Helical" evidence="1">
    <location>
        <begin position="482"/>
        <end position="502"/>
    </location>
</feature>
<protein>
    <recommendedName>
        <fullName evidence="5">Acyltransferase 3 domain-containing protein</fullName>
    </recommendedName>
</protein>
<dbReference type="EMBL" id="LR824021">
    <property type="protein sequence ID" value="CAH0589908.1"/>
    <property type="molecule type" value="Genomic_DNA"/>
</dbReference>
<name>A0A9P0BRM7_CHRIL</name>
<keyword evidence="1" id="KW-0472">Membrane</keyword>
<sequence>MESNMSRLLIVLFILLEGSSAVIYTLNASEYNRMPALFALDDYDACMADTGGTYCLVDVNLRAGNNPELMGMIQAYSNYKMKHFNHTQIHRGVCVTRTCKDFRVPNANGTVDLERTLEGCLNNSLFLQYGLEGKLDNINYCDREGETTPIENGDIIMAVVYLVIVLLNIAGSCYDVLLFNKEDKTGNPYLMAFSLRRNWARLTAPATNKDQDPRVERLKVFHGLRTMTMLCVFFSHTSLMMSFAYVENPLYIETSYEDPLKQILFNGSLVTHTFFVMSAFLLAYNFQLHAEKHKISWVQFPKGILLRWLRLTPIYALVLFTITTWMRLVGRGPLWMLVVGSEAEACGRYWWAQLLYLNNYVYDDALCLPQTWYLAADTQLFCIGLLVCVLARSPRARAVLLCALLAAALAIVAAHTYLQDLDPVVIQSPEKYRNLYASDATFRLLYIRGHTNMSTYILGLAGGFLAYHLHGKDLHKYKKYGWCIWLIFPGGLAVILSGGVFYRDGRSVPVILQVLYAALYKPLFQLLIVTLILGCVFKIESVYRTLLEWRGWAWSGRVSYCAFLLHTLFQRALVGAQRQPVYMSDYNVMMMLSGTIFLTYVCACAAHLLLEAPAAGLVRAVLAHTTHKRTGQHDTKV</sequence>
<feature type="transmembrane region" description="Helical" evidence="1">
    <location>
        <begin position="155"/>
        <end position="177"/>
    </location>
</feature>
<evidence type="ECO:0000256" key="1">
    <source>
        <dbReference type="SAM" id="Phobius"/>
    </source>
</evidence>
<dbReference type="PANTHER" id="PTHR11161:SF22">
    <property type="entry name" value="ACYLTRANSFERASE 3 DOMAIN-CONTAINING PROTEIN-RELATED"/>
    <property type="match status" value="1"/>
</dbReference>
<proteinExistence type="predicted"/>
<dbReference type="OrthoDB" id="10265389at2759"/>
<feature type="signal peptide" evidence="2">
    <location>
        <begin position="1"/>
        <end position="21"/>
    </location>
</feature>
<feature type="chain" id="PRO_5040163666" description="Acyltransferase 3 domain-containing protein" evidence="2">
    <location>
        <begin position="22"/>
        <end position="637"/>
    </location>
</feature>
<feature type="transmembrane region" description="Helical" evidence="1">
    <location>
        <begin position="305"/>
        <end position="326"/>
    </location>
</feature>
<accession>A0A9P0BRM7</accession>
<keyword evidence="4" id="KW-1185">Reference proteome</keyword>
<evidence type="ECO:0000313" key="3">
    <source>
        <dbReference type="EMBL" id="CAH0589908.1"/>
    </source>
</evidence>
<gene>
    <name evidence="3" type="ORF">CINC_LOCUS4520</name>
</gene>
<dbReference type="AlphaFoldDB" id="A0A9P0BRM7"/>
<organism evidence="3 4">
    <name type="scientific">Chrysodeixis includens</name>
    <name type="common">Soybean looper</name>
    <name type="synonym">Pseudoplusia includens</name>
    <dbReference type="NCBI Taxonomy" id="689277"/>
    <lineage>
        <taxon>Eukaryota</taxon>
        <taxon>Metazoa</taxon>
        <taxon>Ecdysozoa</taxon>
        <taxon>Arthropoda</taxon>
        <taxon>Hexapoda</taxon>
        <taxon>Insecta</taxon>
        <taxon>Pterygota</taxon>
        <taxon>Neoptera</taxon>
        <taxon>Endopterygota</taxon>
        <taxon>Lepidoptera</taxon>
        <taxon>Glossata</taxon>
        <taxon>Ditrysia</taxon>
        <taxon>Noctuoidea</taxon>
        <taxon>Noctuidae</taxon>
        <taxon>Plusiinae</taxon>
        <taxon>Chrysodeixis</taxon>
    </lineage>
</organism>
<feature type="transmembrane region" description="Helical" evidence="1">
    <location>
        <begin position="589"/>
        <end position="610"/>
    </location>
</feature>
<feature type="transmembrane region" description="Helical" evidence="1">
    <location>
        <begin position="224"/>
        <end position="243"/>
    </location>
</feature>
<evidence type="ECO:0000313" key="4">
    <source>
        <dbReference type="Proteomes" id="UP001154114"/>
    </source>
</evidence>